<dbReference type="Gramene" id="Tp57577_TGAC_v2_mRNA1280">
    <property type="protein sequence ID" value="Tp57577_TGAC_v2_mRNA1280"/>
    <property type="gene ID" value="Tp57577_TGAC_v2_gene1266"/>
</dbReference>
<comment type="caution">
    <text evidence="2">The sequence shown here is derived from an EMBL/GenBank/DDBJ whole genome shotgun (WGS) entry which is preliminary data.</text>
</comment>
<reference evidence="2 3" key="1">
    <citation type="journal article" date="2014" name="Am. J. Bot.">
        <title>Genome assembly and annotation for red clover (Trifolium pratense; Fabaceae).</title>
        <authorList>
            <person name="Istvanek J."/>
            <person name="Jaros M."/>
            <person name="Krenek A."/>
            <person name="Repkova J."/>
        </authorList>
    </citation>
    <scope>NUCLEOTIDE SEQUENCE [LARGE SCALE GENOMIC DNA]</scope>
    <source>
        <strain evidence="3">cv. Tatra</strain>
        <tissue evidence="2">Young leaves</tissue>
    </source>
</reference>
<proteinExistence type="predicted"/>
<reference evidence="2 3" key="2">
    <citation type="journal article" date="2017" name="Front. Plant Sci.">
        <title>Gene Classification and Mining of Molecular Markers Useful in Red Clover (Trifolium pratense) Breeding.</title>
        <authorList>
            <person name="Istvanek J."/>
            <person name="Dluhosova J."/>
            <person name="Dluhos P."/>
            <person name="Patkova L."/>
            <person name="Nedelnik J."/>
            <person name="Repkova J."/>
        </authorList>
    </citation>
    <scope>NUCLEOTIDE SEQUENCE [LARGE SCALE GENOMIC DNA]</scope>
    <source>
        <strain evidence="3">cv. Tatra</strain>
        <tissue evidence="2">Young leaves</tissue>
    </source>
</reference>
<organism evidence="2 3">
    <name type="scientific">Trifolium pratense</name>
    <name type="common">Red clover</name>
    <dbReference type="NCBI Taxonomy" id="57577"/>
    <lineage>
        <taxon>Eukaryota</taxon>
        <taxon>Viridiplantae</taxon>
        <taxon>Streptophyta</taxon>
        <taxon>Embryophyta</taxon>
        <taxon>Tracheophyta</taxon>
        <taxon>Spermatophyta</taxon>
        <taxon>Magnoliopsida</taxon>
        <taxon>eudicotyledons</taxon>
        <taxon>Gunneridae</taxon>
        <taxon>Pentapetalae</taxon>
        <taxon>rosids</taxon>
        <taxon>fabids</taxon>
        <taxon>Fabales</taxon>
        <taxon>Fabaceae</taxon>
        <taxon>Papilionoideae</taxon>
        <taxon>50 kb inversion clade</taxon>
        <taxon>NPAAA clade</taxon>
        <taxon>Hologalegina</taxon>
        <taxon>IRL clade</taxon>
        <taxon>Trifolieae</taxon>
        <taxon>Trifolium</taxon>
    </lineage>
</organism>
<dbReference type="Proteomes" id="UP000236291">
    <property type="component" value="Unassembled WGS sequence"/>
</dbReference>
<dbReference type="OrthoDB" id="1421434at2759"/>
<dbReference type="STRING" id="57577.A0A2K3NHD8"/>
<sequence>MASSPVLCYLTPKDTYPKEPSQIRVKNKTPAPIQITAKLILAEARVQEDSVFRPPIDKISDQIELNNIVNDVSTITTPKGQKSVIQEISTCPQAPKKSKKRNMEMDYVKVIDDDDDFYNTNRSKISAIRRNFNMPTSNNTRVLRESTFKFLNLVDQIELDKIVDDVSAITINNVCSTPKGQESVIQEQRVVSKKRNLELDMDSVKDTDDDVYDTNRSKISAIRKNFNMSTSNKVRESTFRFTGFI</sequence>
<name>A0A2K3NHD8_TRIPR</name>
<dbReference type="EMBL" id="ASHM01020793">
    <property type="protein sequence ID" value="PNY02000.1"/>
    <property type="molecule type" value="Genomic_DNA"/>
</dbReference>
<protein>
    <submittedName>
        <fullName evidence="2">Crooked neck-like protein 1</fullName>
    </submittedName>
</protein>
<accession>A0A2K3NHD8</accession>
<dbReference type="AlphaFoldDB" id="A0A2K3NHD8"/>
<gene>
    <name evidence="1" type="ORF">L195_g025303</name>
    <name evidence="2" type="ORF">L195_g025762</name>
</gene>
<evidence type="ECO:0000313" key="2">
    <source>
        <dbReference type="EMBL" id="PNY02454.1"/>
    </source>
</evidence>
<evidence type="ECO:0000313" key="3">
    <source>
        <dbReference type="Proteomes" id="UP000236291"/>
    </source>
</evidence>
<dbReference type="EMBL" id="ASHM01021376">
    <property type="protein sequence ID" value="PNY02454.1"/>
    <property type="molecule type" value="Genomic_DNA"/>
</dbReference>
<evidence type="ECO:0000313" key="1">
    <source>
        <dbReference type="EMBL" id="PNY02000.1"/>
    </source>
</evidence>